<keyword evidence="2 10" id="KW-0479">Metal-binding</keyword>
<dbReference type="InterPro" id="IPR019856">
    <property type="entry name" value="CRISPR-assoc_Cas1_DVULG"/>
</dbReference>
<dbReference type="Gene3D" id="3.100.10.20">
    <property type="entry name" value="CRISPR-associated endonuclease Cas1, N-terminal domain"/>
    <property type="match status" value="1"/>
</dbReference>
<evidence type="ECO:0000313" key="12">
    <source>
        <dbReference type="Proteomes" id="UP000190951"/>
    </source>
</evidence>
<evidence type="ECO:0000256" key="9">
    <source>
        <dbReference type="ARBA" id="ARBA00038592"/>
    </source>
</evidence>
<dbReference type="InterPro" id="IPR042211">
    <property type="entry name" value="CRISPR-assoc_Cas1_N"/>
</dbReference>
<keyword evidence="4 10" id="KW-0378">Hydrolase</keyword>
<feature type="binding site" evidence="10">
    <location>
        <position position="249"/>
    </location>
    <ligand>
        <name>Mn(2+)</name>
        <dbReference type="ChEBI" id="CHEBI:29035"/>
    </ligand>
</feature>
<dbReference type="EC" id="3.1.-.-" evidence="10"/>
<dbReference type="Pfam" id="PF01867">
    <property type="entry name" value="Cas_Cas1"/>
    <property type="match status" value="1"/>
</dbReference>
<evidence type="ECO:0000256" key="2">
    <source>
        <dbReference type="ARBA" id="ARBA00022723"/>
    </source>
</evidence>
<comment type="cofactor">
    <cofactor evidence="10">
        <name>Mg(2+)</name>
        <dbReference type="ChEBI" id="CHEBI:18420"/>
    </cofactor>
    <cofactor evidence="10">
        <name>Mn(2+)</name>
        <dbReference type="ChEBI" id="CHEBI:29035"/>
    </cofactor>
</comment>
<accession>A0A1S8KY74</accession>
<dbReference type="NCBIfam" id="TIGR00287">
    <property type="entry name" value="cas1"/>
    <property type="match status" value="1"/>
</dbReference>
<name>A0A1S8KY74_9CLOT</name>
<dbReference type="InterPro" id="IPR002729">
    <property type="entry name" value="CRISPR-assoc_Cas1"/>
</dbReference>
<dbReference type="GO" id="GO:0004520">
    <property type="term" value="F:DNA endonuclease activity"/>
    <property type="evidence" value="ECO:0007669"/>
    <property type="project" value="InterPro"/>
</dbReference>
<evidence type="ECO:0000256" key="7">
    <source>
        <dbReference type="ARBA" id="ARBA00023125"/>
    </source>
</evidence>
<dbReference type="STRING" id="84029.CROST_42150"/>
<protein>
    <recommendedName>
        <fullName evidence="10">CRISPR-associated endonuclease Cas1</fullName>
        <ecNumber evidence="10">3.1.-.-</ecNumber>
    </recommendedName>
</protein>
<comment type="function">
    <text evidence="10">CRISPR (clustered regularly interspaced short palindromic repeat), is an adaptive immune system that provides protection against mobile genetic elements (viruses, transposable elements and conjugative plasmids). CRISPR clusters contain spacers, sequences complementary to antecedent mobile elements, and target invading nucleic acids. CRISPR clusters are transcribed and processed into CRISPR RNA (crRNA). Acts as a dsDNA endonuclease. Involved in the integration of spacer DNA into the CRISPR cassette.</text>
</comment>
<dbReference type="EMBL" id="CP096983">
    <property type="protein sequence ID" value="URZ10982.1"/>
    <property type="molecule type" value="Genomic_DNA"/>
</dbReference>
<keyword evidence="8 10" id="KW-0464">Manganese</keyword>
<proteinExistence type="inferred from homology"/>
<dbReference type="AlphaFoldDB" id="A0A1S8KY74"/>
<dbReference type="PANTHER" id="PTHR34353:SF2">
    <property type="entry name" value="CRISPR-ASSOCIATED ENDONUCLEASE CAS1 1"/>
    <property type="match status" value="1"/>
</dbReference>
<keyword evidence="7 10" id="KW-0238">DNA-binding</keyword>
<keyword evidence="12" id="KW-1185">Reference proteome</keyword>
<keyword evidence="1 10" id="KW-0540">Nuclease</keyword>
<keyword evidence="6 10" id="KW-0051">Antiviral defense</keyword>
<dbReference type="CDD" id="cd09721">
    <property type="entry name" value="Cas1_I-C"/>
    <property type="match status" value="1"/>
</dbReference>
<dbReference type="GO" id="GO:0003677">
    <property type="term" value="F:DNA binding"/>
    <property type="evidence" value="ECO:0007669"/>
    <property type="project" value="UniProtKB-KW"/>
</dbReference>
<keyword evidence="3 10" id="KW-0255">Endonuclease</keyword>
<feature type="binding site" evidence="10">
    <location>
        <position position="166"/>
    </location>
    <ligand>
        <name>Mn(2+)</name>
        <dbReference type="ChEBI" id="CHEBI:29035"/>
    </ligand>
</feature>
<dbReference type="Proteomes" id="UP000190951">
    <property type="component" value="Chromosome"/>
</dbReference>
<dbReference type="HAMAP" id="MF_01470">
    <property type="entry name" value="Cas1"/>
    <property type="match status" value="1"/>
</dbReference>
<dbReference type="KEGG" id="crw:CROST_016980"/>
<dbReference type="Gene3D" id="1.20.120.920">
    <property type="entry name" value="CRISPR-associated endonuclease Cas1, C-terminal domain"/>
    <property type="match status" value="1"/>
</dbReference>
<comment type="subunit">
    <text evidence="9 10">Homodimer, forms a heterotetramer with a Cas2 homodimer.</text>
</comment>
<sequence length="343" mass="39327">MRMLLNTLYVTNPEAYVSRDGENVVIKINNKEALRRPIHILEGIVCFNYVGISPGLMKLCVDNNVAVSFLNEYGSFLARVSGRTKGNVILRRTQYRYADNIEKSLEISKNCIIGKIVNCRNVVKRAMRDHKDVVDNDKMKVSLEKLSISLESAKDAVNIDELRGIEGEAARNYFSIFDNFILKQKDDFYFKERNKRPPKDNLNALLSFAYTLLANDMGSALETVGLDPYVGFMHTDRPGRISLALDMIEELRAYIAERFVISLINKKQISSNGFIKKESGGIIMDKEAKSIFLTAWQKRKQETITHPFLNEKVEIGLIPYVQAMLLARYLRRDIDSYPPFFMR</sequence>
<organism evidence="11 12">
    <name type="scientific">Clostridium felsineum</name>
    <dbReference type="NCBI Taxonomy" id="36839"/>
    <lineage>
        <taxon>Bacteria</taxon>
        <taxon>Bacillati</taxon>
        <taxon>Bacillota</taxon>
        <taxon>Clostridia</taxon>
        <taxon>Eubacteriales</taxon>
        <taxon>Clostridiaceae</taxon>
        <taxon>Clostridium</taxon>
    </lineage>
</organism>
<keyword evidence="5 10" id="KW-0460">Magnesium</keyword>
<dbReference type="GO" id="GO:0016787">
    <property type="term" value="F:hydrolase activity"/>
    <property type="evidence" value="ECO:0007669"/>
    <property type="project" value="UniProtKB-KW"/>
</dbReference>
<dbReference type="GO" id="GO:0043571">
    <property type="term" value="P:maintenance of CRISPR repeat elements"/>
    <property type="evidence" value="ECO:0007669"/>
    <property type="project" value="UniProtKB-UniRule"/>
</dbReference>
<evidence type="ECO:0000256" key="6">
    <source>
        <dbReference type="ARBA" id="ARBA00023118"/>
    </source>
</evidence>
<evidence type="ECO:0000256" key="8">
    <source>
        <dbReference type="ARBA" id="ARBA00023211"/>
    </source>
</evidence>
<gene>
    <name evidence="11" type="primary">cas1_2</name>
    <name evidence="10" type="synonym">cas1</name>
    <name evidence="11" type="ORF">CROST_016980</name>
</gene>
<evidence type="ECO:0000313" key="11">
    <source>
        <dbReference type="EMBL" id="URZ10982.1"/>
    </source>
</evidence>
<dbReference type="InterPro" id="IPR042206">
    <property type="entry name" value="CRISPR-assoc_Cas1_C"/>
</dbReference>
<dbReference type="GO" id="GO:0051607">
    <property type="term" value="P:defense response to virus"/>
    <property type="evidence" value="ECO:0007669"/>
    <property type="project" value="UniProtKB-UniRule"/>
</dbReference>
<feature type="binding site" evidence="10">
    <location>
        <position position="234"/>
    </location>
    <ligand>
        <name>Mn(2+)</name>
        <dbReference type="ChEBI" id="CHEBI:29035"/>
    </ligand>
</feature>
<dbReference type="GO" id="GO:0046872">
    <property type="term" value="F:metal ion binding"/>
    <property type="evidence" value="ECO:0007669"/>
    <property type="project" value="UniProtKB-UniRule"/>
</dbReference>
<reference evidence="11 12" key="1">
    <citation type="submission" date="2022-04" db="EMBL/GenBank/DDBJ databases">
        <title>Genome sequence of C. roseum typestrain.</title>
        <authorList>
            <person name="Poehlein A."/>
            <person name="Schoch T."/>
            <person name="Duerre P."/>
            <person name="Daniel R."/>
        </authorList>
    </citation>
    <scope>NUCLEOTIDE SEQUENCE [LARGE SCALE GENOMIC DNA]</scope>
    <source>
        <strain evidence="11 12">DSM 7320</strain>
    </source>
</reference>
<evidence type="ECO:0000256" key="5">
    <source>
        <dbReference type="ARBA" id="ARBA00022842"/>
    </source>
</evidence>
<evidence type="ECO:0000256" key="10">
    <source>
        <dbReference type="HAMAP-Rule" id="MF_01470"/>
    </source>
</evidence>
<evidence type="ECO:0000256" key="4">
    <source>
        <dbReference type="ARBA" id="ARBA00022801"/>
    </source>
</evidence>
<dbReference type="InterPro" id="IPR050646">
    <property type="entry name" value="Cas1"/>
</dbReference>
<dbReference type="PANTHER" id="PTHR34353">
    <property type="entry name" value="CRISPR-ASSOCIATED ENDONUCLEASE CAS1 1"/>
    <property type="match status" value="1"/>
</dbReference>
<evidence type="ECO:0000256" key="1">
    <source>
        <dbReference type="ARBA" id="ARBA00022722"/>
    </source>
</evidence>
<dbReference type="RefSeq" id="WP_077835920.1">
    <property type="nucleotide sequence ID" value="NZ_CP096983.1"/>
</dbReference>
<comment type="similarity">
    <text evidence="10">Belongs to the CRISPR-associated endonuclease Cas1 family.</text>
</comment>
<dbReference type="NCBIfam" id="TIGR03640">
    <property type="entry name" value="cas1_DVULG"/>
    <property type="match status" value="1"/>
</dbReference>
<evidence type="ECO:0000256" key="3">
    <source>
        <dbReference type="ARBA" id="ARBA00022759"/>
    </source>
</evidence>